<reference evidence="2" key="1">
    <citation type="journal article" date="2023" name="Plant J.">
        <title>Genome sequences and population genomics provide insights into the demographic history, inbreeding, and mutation load of two 'living fossil' tree species of Dipteronia.</title>
        <authorList>
            <person name="Feng Y."/>
            <person name="Comes H.P."/>
            <person name="Chen J."/>
            <person name="Zhu S."/>
            <person name="Lu R."/>
            <person name="Zhang X."/>
            <person name="Li P."/>
            <person name="Qiu J."/>
            <person name="Olsen K.M."/>
            <person name="Qiu Y."/>
        </authorList>
    </citation>
    <scope>NUCLEOTIDE SEQUENCE</scope>
    <source>
        <strain evidence="2">NBL</strain>
    </source>
</reference>
<protein>
    <recommendedName>
        <fullName evidence="1">F-box associated beta-propeller type 1 domain-containing protein</fullName>
    </recommendedName>
</protein>
<evidence type="ECO:0000313" key="2">
    <source>
        <dbReference type="EMBL" id="KAK3188473.1"/>
    </source>
</evidence>
<gene>
    <name evidence="2" type="ORF">Dsin_028034</name>
</gene>
<comment type="caution">
    <text evidence="2">The sequence shown here is derived from an EMBL/GenBank/DDBJ whole genome shotgun (WGS) entry which is preliminary data.</text>
</comment>
<feature type="domain" description="F-box associated beta-propeller type 1" evidence="1">
    <location>
        <begin position="60"/>
        <end position="129"/>
    </location>
</feature>
<name>A0AAD9ZPL2_9ROSI</name>
<dbReference type="Proteomes" id="UP001281410">
    <property type="component" value="Unassembled WGS sequence"/>
</dbReference>
<proteinExistence type="predicted"/>
<accession>A0AAD9ZPL2</accession>
<dbReference type="AlphaFoldDB" id="A0AAD9ZPL2"/>
<dbReference type="Pfam" id="PF07734">
    <property type="entry name" value="FBA_1"/>
    <property type="match status" value="1"/>
</dbReference>
<keyword evidence="3" id="KW-1185">Reference proteome</keyword>
<evidence type="ECO:0000259" key="1">
    <source>
        <dbReference type="Pfam" id="PF07734"/>
    </source>
</evidence>
<dbReference type="InterPro" id="IPR006527">
    <property type="entry name" value="F-box-assoc_dom_typ1"/>
</dbReference>
<dbReference type="EMBL" id="JANJYJ010000009">
    <property type="protein sequence ID" value="KAK3188473.1"/>
    <property type="molecule type" value="Genomic_DNA"/>
</dbReference>
<sequence>MEIVYSKVSLRVRLSFISQLRYDNEEFILPTPSSFRSIDFKASGENKQVMLGLPLRNSLDLLVDVVGSCNGLLLLCVDNRKDGLCIWNPWTQRYKMVSSETNVPRVTNLYLYLRGYGFGFGYDHSTDNYII</sequence>
<evidence type="ECO:0000313" key="3">
    <source>
        <dbReference type="Proteomes" id="UP001281410"/>
    </source>
</evidence>
<organism evidence="2 3">
    <name type="scientific">Dipteronia sinensis</name>
    <dbReference type="NCBI Taxonomy" id="43782"/>
    <lineage>
        <taxon>Eukaryota</taxon>
        <taxon>Viridiplantae</taxon>
        <taxon>Streptophyta</taxon>
        <taxon>Embryophyta</taxon>
        <taxon>Tracheophyta</taxon>
        <taxon>Spermatophyta</taxon>
        <taxon>Magnoliopsida</taxon>
        <taxon>eudicotyledons</taxon>
        <taxon>Gunneridae</taxon>
        <taxon>Pentapetalae</taxon>
        <taxon>rosids</taxon>
        <taxon>malvids</taxon>
        <taxon>Sapindales</taxon>
        <taxon>Sapindaceae</taxon>
        <taxon>Hippocastanoideae</taxon>
        <taxon>Acereae</taxon>
        <taxon>Dipteronia</taxon>
    </lineage>
</organism>